<dbReference type="RefSeq" id="WP_189190040.1">
    <property type="nucleotide sequence ID" value="NZ_BMMM01000015.1"/>
</dbReference>
<dbReference type="Proteomes" id="UP000600365">
    <property type="component" value="Unassembled WGS sequence"/>
</dbReference>
<protein>
    <submittedName>
        <fullName evidence="1">Uncharacterized protein</fullName>
    </submittedName>
</protein>
<organism evidence="1 2">
    <name type="scientific">Streptomyces albiflavescens</name>
    <dbReference type="NCBI Taxonomy" id="1623582"/>
    <lineage>
        <taxon>Bacteria</taxon>
        <taxon>Bacillati</taxon>
        <taxon>Actinomycetota</taxon>
        <taxon>Actinomycetes</taxon>
        <taxon>Kitasatosporales</taxon>
        <taxon>Streptomycetaceae</taxon>
        <taxon>Streptomyces</taxon>
    </lineage>
</organism>
<comment type="caution">
    <text evidence="1">The sequence shown here is derived from an EMBL/GenBank/DDBJ whole genome shotgun (WGS) entry which is preliminary data.</text>
</comment>
<dbReference type="AlphaFoldDB" id="A0A918D7P4"/>
<accession>A0A918D7P4</accession>
<evidence type="ECO:0000313" key="2">
    <source>
        <dbReference type="Proteomes" id="UP000600365"/>
    </source>
</evidence>
<sequence length="65" mass="7099">MEKIFRTNRQVPVADGPVVLFAGCITPNRMARCHELGAPITMSGAELFEFIDATLASRRETPPPA</sequence>
<evidence type="ECO:0000313" key="1">
    <source>
        <dbReference type="EMBL" id="GGN82033.1"/>
    </source>
</evidence>
<dbReference type="EMBL" id="BMMM01000015">
    <property type="protein sequence ID" value="GGN82033.1"/>
    <property type="molecule type" value="Genomic_DNA"/>
</dbReference>
<name>A0A918D7P4_9ACTN</name>
<gene>
    <name evidence="1" type="ORF">GCM10011579_069270</name>
</gene>
<reference evidence="1 2" key="1">
    <citation type="journal article" date="2014" name="Int. J. Syst. Evol. Microbiol.">
        <title>Complete genome sequence of Corynebacterium casei LMG S-19264T (=DSM 44701T), isolated from a smear-ripened cheese.</title>
        <authorList>
            <consortium name="US DOE Joint Genome Institute (JGI-PGF)"/>
            <person name="Walter F."/>
            <person name="Albersmeier A."/>
            <person name="Kalinowski J."/>
            <person name="Ruckert C."/>
        </authorList>
    </citation>
    <scope>NUCLEOTIDE SEQUENCE [LARGE SCALE GENOMIC DNA]</scope>
    <source>
        <strain evidence="1 2">CGMCC 4.7111</strain>
    </source>
</reference>
<keyword evidence="2" id="KW-1185">Reference proteome</keyword>
<proteinExistence type="predicted"/>